<dbReference type="Proteomes" id="UP000267128">
    <property type="component" value="Unassembled WGS sequence"/>
</dbReference>
<evidence type="ECO:0000313" key="1">
    <source>
        <dbReference type="EMBL" id="RNL63284.1"/>
    </source>
</evidence>
<dbReference type="RefSeq" id="WP_123228577.1">
    <property type="nucleotide sequence ID" value="NZ_RJSE01000007.1"/>
</dbReference>
<name>A0A3N0CIL6_9ACTN</name>
<reference evidence="1 2" key="1">
    <citation type="submission" date="2018-11" db="EMBL/GenBank/DDBJ databases">
        <authorList>
            <person name="Li F."/>
        </authorList>
    </citation>
    <scope>NUCLEOTIDE SEQUENCE [LARGE SCALE GENOMIC DNA]</scope>
    <source>
        <strain evidence="1 2">Gsoil 097</strain>
    </source>
</reference>
<gene>
    <name evidence="1" type="ORF">EFK50_16480</name>
</gene>
<accession>A0A3N0CIL6</accession>
<dbReference type="AlphaFoldDB" id="A0A3N0CIL6"/>
<evidence type="ECO:0000313" key="2">
    <source>
        <dbReference type="Proteomes" id="UP000267128"/>
    </source>
</evidence>
<proteinExistence type="predicted"/>
<dbReference type="OrthoDB" id="3577641at2"/>
<dbReference type="EMBL" id="RJSE01000007">
    <property type="protein sequence ID" value="RNL63284.1"/>
    <property type="molecule type" value="Genomic_DNA"/>
</dbReference>
<keyword evidence="2" id="KW-1185">Reference proteome</keyword>
<dbReference type="Pfam" id="PF06078">
    <property type="entry name" value="DUF937"/>
    <property type="match status" value="1"/>
</dbReference>
<dbReference type="InterPro" id="IPR009282">
    <property type="entry name" value="DUF937"/>
</dbReference>
<organism evidence="1 2">
    <name type="scientific">Nocardioides marmoriginsengisoli</name>
    <dbReference type="NCBI Taxonomy" id="661483"/>
    <lineage>
        <taxon>Bacteria</taxon>
        <taxon>Bacillati</taxon>
        <taxon>Actinomycetota</taxon>
        <taxon>Actinomycetes</taxon>
        <taxon>Propionibacteriales</taxon>
        <taxon>Nocardioidaceae</taxon>
        <taxon>Nocardioides</taxon>
    </lineage>
</organism>
<protein>
    <submittedName>
        <fullName evidence="1">DUF937 domain-containing protein</fullName>
    </submittedName>
</protein>
<sequence>MSAVDDILADLPVDDLAQQLGTDPASLQSAAAAALPALLGGLEANAQDPAGAASLAEALGQHDGPVDALNVDAADGAKIVQHIFGGNQDQVVSQLGALDGHPNDLVKKVIPLLAPLVLAYLAKQVGGKGGAVGGALGGGILGTVLGEVLKGAGQGSATSGGKSAGSIISDVLGGLLGGGRK</sequence>
<comment type="caution">
    <text evidence="1">The sequence shown here is derived from an EMBL/GenBank/DDBJ whole genome shotgun (WGS) entry which is preliminary data.</text>
</comment>